<sequence length="1357" mass="156804">MSKSKTDLRPYSVEEALALITNAKLTTAQYKQIRKEAKKRKCNIYPLYNIVLAAKKNCYPKNINETSAQVPLQNALDHCINRLCIAQKDVIDHVVSEEDQVTLEMRYKWGFDGSSSHALYKQKFTENPNSTNTDLLITSIVPLQFKKVTDNAETIIWQNPRPSSTRFCMPLHLQFIKETTEKEAVERRKREITNSFRQRTGILVDVVRHGSGTTNDGNVARRFFSEPALSANITRIDETLIRRFSVVLQAISCGYDLNPEAFRKYALDSARLFVNLYPWFKMPSSVHKILIHGADVINSLILPIGQLSEEALETRHKESRYYRQHNSRKIGRKQNLEDLLHALLISSDMLISSIRPLPKRKLSTLPEEVVSMLKVPKDPDFTIKKISILELLKVVLRAHNAIKVNLEVFATYVLQSQDISEIKSFNSINRILDLSTELDAVYADFKDAVVSQTADFQHKDSGWSLQEVLFLEVNINKYSPLGGCSYIKLPKFIETKKGVVNVQNNDAYCFAWAITSALYPTRDHVSQTSSYPHFETVLNVVGIEFPMKLKDISKFEDINDISVNVYGLERSYENGKVKFEIVGPLRYSRRRLGHHINLLLITEDSGNSHYCWIKNLSRLVSSQITRNGHKKIFCDGCLLYFPSESALLLHQLRDCNHIYTCTPSVEPKKDKRGNYVPENILKFQNYDKQLRVPFVIYADFESILKPIDICEPDPEKKFTIPTYQHEPYSFAYIIKCSFDNSLTKFVTFTGDNAGSDFVKRLEDDVLTIYNTYLKDIVPMHQLSNAEIEDFNTSTICSICDEIFQEGDIKVRDHCHITEKEKFDLMRQKGVFPYNFIDNIMKLDHPNLPSKDEFYDKLNDCHISDEDYARAQKVWNVFKCQTLGSYSDLYLKSDVLMLCDIFENFRDVSLKACKLDPAQYYTSPGLSWDAMLRYTKVELELLTDIDMINFFRNSIRGGISQCVERKHITNNPYLSEYNPFEPKSSIHYIDATNLYGYSISQPLPTVEFVWLSTEEINQLDVMSVDDLGDYGYVLEVDVTYPYHLHDKHTDLPFLVENIVPPNSKTEIPKLVPNLNHKDKYILHYRNFKQAINNGLIVTKIHRALKFKQSHWLKKYIDLNTNMRNNAKDTSEKNHFKRMVNSVYGKTMENVDDRRDIYLKTHWASKRNSPGANNLIARPNFKSCSIFSQNFVAIHMGRTKICYNKPLYVGFTVLELSKVRMYDFYYGTLKQQLGDKVSLLYTDTDSFVLKVNSINFYEFMKRNIEHFDTSNYKADNKFNLPVTKPILGNFKDEYPNQAISIFLGTGAKAYYIRSDKKETKTAKGVKKSVIQNSLNMTDYQKIVEGGGRFEDLFLNEPTK</sequence>
<dbReference type="OrthoDB" id="6602337at2759"/>
<protein>
    <recommendedName>
        <fullName evidence="3">DNA-directed DNA polymerase</fullName>
    </recommendedName>
</protein>
<dbReference type="PANTHER" id="PTHR31511:SF12">
    <property type="entry name" value="RHO TERMINATION FACTOR N-TERMINAL DOMAIN-CONTAINING PROTEIN"/>
    <property type="match status" value="1"/>
</dbReference>
<proteinExistence type="predicted"/>
<organism evidence="1 2">
    <name type="scientific">Psylliodes chrysocephalus</name>
    <dbReference type="NCBI Taxonomy" id="3402493"/>
    <lineage>
        <taxon>Eukaryota</taxon>
        <taxon>Metazoa</taxon>
        <taxon>Ecdysozoa</taxon>
        <taxon>Arthropoda</taxon>
        <taxon>Hexapoda</taxon>
        <taxon>Insecta</taxon>
        <taxon>Pterygota</taxon>
        <taxon>Neoptera</taxon>
        <taxon>Endopterygota</taxon>
        <taxon>Coleoptera</taxon>
        <taxon>Polyphaga</taxon>
        <taxon>Cucujiformia</taxon>
        <taxon>Chrysomeloidea</taxon>
        <taxon>Chrysomelidae</taxon>
        <taxon>Galerucinae</taxon>
        <taxon>Alticini</taxon>
        <taxon>Psylliodes</taxon>
    </lineage>
</organism>
<evidence type="ECO:0008006" key="3">
    <source>
        <dbReference type="Google" id="ProtNLM"/>
    </source>
</evidence>
<dbReference type="InterPro" id="IPR043502">
    <property type="entry name" value="DNA/RNA_pol_sf"/>
</dbReference>
<name>A0A9P0CQN3_9CUCU</name>
<dbReference type="InterPro" id="IPR023211">
    <property type="entry name" value="DNA_pol_palm_dom_sf"/>
</dbReference>
<dbReference type="PANTHER" id="PTHR31511">
    <property type="entry name" value="PROTEIN CBG23764"/>
    <property type="match status" value="1"/>
</dbReference>
<evidence type="ECO:0000313" key="2">
    <source>
        <dbReference type="Proteomes" id="UP001153636"/>
    </source>
</evidence>
<keyword evidence="2" id="KW-1185">Reference proteome</keyword>
<evidence type="ECO:0000313" key="1">
    <source>
        <dbReference type="EMBL" id="CAH1107697.1"/>
    </source>
</evidence>
<dbReference type="EMBL" id="OV651815">
    <property type="protein sequence ID" value="CAH1107697.1"/>
    <property type="molecule type" value="Genomic_DNA"/>
</dbReference>
<gene>
    <name evidence="1" type="ORF">PSYICH_LOCUS8381</name>
</gene>
<reference evidence="1" key="1">
    <citation type="submission" date="2022-01" db="EMBL/GenBank/DDBJ databases">
        <authorList>
            <person name="King R."/>
        </authorList>
    </citation>
    <scope>NUCLEOTIDE SEQUENCE</scope>
</reference>
<dbReference type="GO" id="GO:0000166">
    <property type="term" value="F:nucleotide binding"/>
    <property type="evidence" value="ECO:0007669"/>
    <property type="project" value="InterPro"/>
</dbReference>
<dbReference type="Gene3D" id="3.90.1600.10">
    <property type="entry name" value="Palm domain of DNA polymerase"/>
    <property type="match status" value="1"/>
</dbReference>
<dbReference type="GO" id="GO:0003676">
    <property type="term" value="F:nucleic acid binding"/>
    <property type="evidence" value="ECO:0007669"/>
    <property type="project" value="InterPro"/>
</dbReference>
<dbReference type="InterPro" id="IPR017964">
    <property type="entry name" value="DNA-dir_DNA_pol_B_CS"/>
</dbReference>
<dbReference type="GO" id="GO:0071897">
    <property type="term" value="P:DNA biosynthetic process"/>
    <property type="evidence" value="ECO:0007669"/>
    <property type="project" value="UniProtKB-ARBA"/>
</dbReference>
<dbReference type="Proteomes" id="UP001153636">
    <property type="component" value="Chromosome 3"/>
</dbReference>
<accession>A0A9P0CQN3</accession>
<dbReference type="SUPFAM" id="SSF56672">
    <property type="entry name" value="DNA/RNA polymerases"/>
    <property type="match status" value="1"/>
</dbReference>
<dbReference type="PROSITE" id="PS00116">
    <property type="entry name" value="DNA_POLYMERASE_B"/>
    <property type="match status" value="1"/>
</dbReference>